<gene>
    <name evidence="1" type="ORF">EVJ58_g1522</name>
</gene>
<organism evidence="1 2">
    <name type="scientific">Rhodofomes roseus</name>
    <dbReference type="NCBI Taxonomy" id="34475"/>
    <lineage>
        <taxon>Eukaryota</taxon>
        <taxon>Fungi</taxon>
        <taxon>Dikarya</taxon>
        <taxon>Basidiomycota</taxon>
        <taxon>Agaricomycotina</taxon>
        <taxon>Agaricomycetes</taxon>
        <taxon>Polyporales</taxon>
        <taxon>Rhodofomes</taxon>
    </lineage>
</organism>
<name>A0A4Y9YYD8_9APHY</name>
<dbReference type="SUPFAM" id="SSF51197">
    <property type="entry name" value="Clavaminate synthase-like"/>
    <property type="match status" value="1"/>
</dbReference>
<dbReference type="EMBL" id="SEKV01000049">
    <property type="protein sequence ID" value="TFY67616.1"/>
    <property type="molecule type" value="Genomic_DNA"/>
</dbReference>
<dbReference type="Gene3D" id="2.60.120.330">
    <property type="entry name" value="B-lactam Antibiotic, Isopenicillin N Synthase, Chain"/>
    <property type="match status" value="1"/>
</dbReference>
<dbReference type="AlphaFoldDB" id="A0A4Y9YYD8"/>
<reference evidence="1 2" key="1">
    <citation type="submission" date="2019-01" db="EMBL/GenBank/DDBJ databases">
        <title>Genome sequencing of the rare red list fungi Fomitopsis rosea.</title>
        <authorList>
            <person name="Buettner E."/>
            <person name="Kellner H."/>
        </authorList>
    </citation>
    <scope>NUCLEOTIDE SEQUENCE [LARGE SCALE GENOMIC DNA]</scope>
    <source>
        <strain evidence="1 2">DSM 105464</strain>
    </source>
</reference>
<evidence type="ECO:0008006" key="3">
    <source>
        <dbReference type="Google" id="ProtNLM"/>
    </source>
</evidence>
<evidence type="ECO:0000313" key="1">
    <source>
        <dbReference type="EMBL" id="TFY67616.1"/>
    </source>
</evidence>
<dbReference type="InterPro" id="IPR027443">
    <property type="entry name" value="IPNS-like_sf"/>
</dbReference>
<accession>A0A4Y9YYD8</accession>
<protein>
    <recommendedName>
        <fullName evidence="3">Isopenicillin N synthase-like Fe(2+) 2OG dioxygenase domain-containing protein</fullName>
    </recommendedName>
</protein>
<dbReference type="Proteomes" id="UP000298390">
    <property type="component" value="Unassembled WGS sequence"/>
</dbReference>
<evidence type="ECO:0000313" key="2">
    <source>
        <dbReference type="Proteomes" id="UP000298390"/>
    </source>
</evidence>
<comment type="caution">
    <text evidence="1">The sequence shown here is derived from an EMBL/GenBank/DDBJ whole genome shotgun (WGS) entry which is preliminary data.</text>
</comment>
<sequence>MTILSGGILESNLHRVILRDQAKFARWSLVFSTRPGNSVVLRPLAEECPVITNATAESPEGK</sequence>
<proteinExistence type="predicted"/>
<dbReference type="STRING" id="34475.A0A4Y9YYD8"/>